<dbReference type="InterPro" id="IPR029068">
    <property type="entry name" value="Glyas_Bleomycin-R_OHBP_Dase"/>
</dbReference>
<dbReference type="RefSeq" id="WP_232756045.1">
    <property type="nucleotide sequence ID" value="NZ_FVZF01000005.1"/>
</dbReference>
<gene>
    <name evidence="2" type="ORF">APR40_05175</name>
</gene>
<organism evidence="2 3">
    <name type="scientific">Salegentibacter salarius</name>
    <dbReference type="NCBI Taxonomy" id="435906"/>
    <lineage>
        <taxon>Bacteria</taxon>
        <taxon>Pseudomonadati</taxon>
        <taxon>Bacteroidota</taxon>
        <taxon>Flavobacteriia</taxon>
        <taxon>Flavobacteriales</taxon>
        <taxon>Flavobacteriaceae</taxon>
        <taxon>Salegentibacter</taxon>
    </lineage>
</organism>
<accession>A0A2N0TNT3</accession>
<dbReference type="Proteomes" id="UP000232533">
    <property type="component" value="Unassembled WGS sequence"/>
</dbReference>
<sequence length="136" mass="15757">MKNRSSAANTFKLRKDHDTIRVKDLKTSVNFYKDILGLEQIDNGGLGDHIKWFQLGNKVQLHLVESDALIEKHKGFHSAFNTENLTEFMELLKTNNIPFENGKGEKDTFTNRPDGIRQIYFKDPDGYWIEVNDNKV</sequence>
<name>A0A2N0TNT3_9FLAO</name>
<dbReference type="AlphaFoldDB" id="A0A2N0TNT3"/>
<dbReference type="PANTHER" id="PTHR47802:SF1">
    <property type="entry name" value="GLYOXALASE FAMILY PROTEIN, EXPRESSED"/>
    <property type="match status" value="1"/>
</dbReference>
<dbReference type="Gene3D" id="3.10.180.10">
    <property type="entry name" value="2,3-Dihydroxybiphenyl 1,2-Dioxygenase, domain 1"/>
    <property type="match status" value="1"/>
</dbReference>
<protein>
    <submittedName>
        <fullName evidence="2">Glyoxalase</fullName>
    </submittedName>
</protein>
<feature type="domain" description="VOC" evidence="1">
    <location>
        <begin position="14"/>
        <end position="134"/>
    </location>
</feature>
<dbReference type="PROSITE" id="PS51819">
    <property type="entry name" value="VOC"/>
    <property type="match status" value="1"/>
</dbReference>
<dbReference type="PANTHER" id="PTHR47802">
    <property type="entry name" value="GLYOXALASE FAMILY PROTEIN, EXPRESSED"/>
    <property type="match status" value="1"/>
</dbReference>
<dbReference type="EMBL" id="LKTR01000054">
    <property type="protein sequence ID" value="PKD16374.1"/>
    <property type="molecule type" value="Genomic_DNA"/>
</dbReference>
<proteinExistence type="predicted"/>
<dbReference type="SUPFAM" id="SSF54593">
    <property type="entry name" value="Glyoxalase/Bleomycin resistance protein/Dihydroxybiphenyl dioxygenase"/>
    <property type="match status" value="1"/>
</dbReference>
<evidence type="ECO:0000313" key="3">
    <source>
        <dbReference type="Proteomes" id="UP000232533"/>
    </source>
</evidence>
<comment type="caution">
    <text evidence="2">The sequence shown here is derived from an EMBL/GenBank/DDBJ whole genome shotgun (WGS) entry which is preliminary data.</text>
</comment>
<reference evidence="2 3" key="1">
    <citation type="submission" date="2015-10" db="EMBL/GenBank/DDBJ databases">
        <title>Draft genome sequence of Salegentibacter salinarum KCTC 12975.</title>
        <authorList>
            <person name="Lin W."/>
            <person name="Zheng Q."/>
        </authorList>
    </citation>
    <scope>NUCLEOTIDE SEQUENCE [LARGE SCALE GENOMIC DNA]</scope>
    <source>
        <strain evidence="2 3">KCTC 12974</strain>
    </source>
</reference>
<evidence type="ECO:0000313" key="2">
    <source>
        <dbReference type="EMBL" id="PKD16374.1"/>
    </source>
</evidence>
<dbReference type="Pfam" id="PF00903">
    <property type="entry name" value="Glyoxalase"/>
    <property type="match status" value="1"/>
</dbReference>
<dbReference type="InterPro" id="IPR004360">
    <property type="entry name" value="Glyas_Fos-R_dOase_dom"/>
</dbReference>
<evidence type="ECO:0000259" key="1">
    <source>
        <dbReference type="PROSITE" id="PS51819"/>
    </source>
</evidence>
<dbReference type="InterPro" id="IPR037523">
    <property type="entry name" value="VOC_core"/>
</dbReference>